<dbReference type="EMBL" id="MU250554">
    <property type="protein sequence ID" value="KAG7442041.1"/>
    <property type="molecule type" value="Genomic_DNA"/>
</dbReference>
<accession>A0A9P8ANS3</accession>
<evidence type="ECO:0000313" key="2">
    <source>
        <dbReference type="EMBL" id="KAG7442041.1"/>
    </source>
</evidence>
<evidence type="ECO:0000256" key="1">
    <source>
        <dbReference type="SAM" id="SignalP"/>
    </source>
</evidence>
<dbReference type="RefSeq" id="XP_043035541.1">
    <property type="nucleotide sequence ID" value="XM_043180954.1"/>
</dbReference>
<name>A0A9P8ANS3_9AGAR</name>
<evidence type="ECO:0000313" key="3">
    <source>
        <dbReference type="Proteomes" id="UP000812287"/>
    </source>
</evidence>
<keyword evidence="3" id="KW-1185">Reference proteome</keyword>
<organism evidence="2 3">
    <name type="scientific">Guyanagaster necrorhizus</name>
    <dbReference type="NCBI Taxonomy" id="856835"/>
    <lineage>
        <taxon>Eukaryota</taxon>
        <taxon>Fungi</taxon>
        <taxon>Dikarya</taxon>
        <taxon>Basidiomycota</taxon>
        <taxon>Agaricomycotina</taxon>
        <taxon>Agaricomycetes</taxon>
        <taxon>Agaricomycetidae</taxon>
        <taxon>Agaricales</taxon>
        <taxon>Marasmiineae</taxon>
        <taxon>Physalacriaceae</taxon>
        <taxon>Guyanagaster</taxon>
    </lineage>
</organism>
<evidence type="ECO:0008006" key="4">
    <source>
        <dbReference type="Google" id="ProtNLM"/>
    </source>
</evidence>
<protein>
    <recommendedName>
        <fullName evidence="4">Secreted protein</fullName>
    </recommendedName>
</protein>
<proteinExistence type="predicted"/>
<feature type="chain" id="PRO_5040202182" description="Secreted protein" evidence="1">
    <location>
        <begin position="32"/>
        <end position="71"/>
    </location>
</feature>
<dbReference type="Proteomes" id="UP000812287">
    <property type="component" value="Unassembled WGS sequence"/>
</dbReference>
<dbReference type="GeneID" id="66103250"/>
<comment type="caution">
    <text evidence="2">The sequence shown here is derived from an EMBL/GenBank/DDBJ whole genome shotgun (WGS) entry which is preliminary data.</text>
</comment>
<feature type="signal peptide" evidence="1">
    <location>
        <begin position="1"/>
        <end position="31"/>
    </location>
</feature>
<reference evidence="2" key="1">
    <citation type="submission" date="2020-11" db="EMBL/GenBank/DDBJ databases">
        <title>Adaptations for nitrogen fixation in a non-lichenized fungal sporocarp promotes dispersal by wood-feeding termites.</title>
        <authorList>
            <consortium name="DOE Joint Genome Institute"/>
            <person name="Koch R.A."/>
            <person name="Yoon G."/>
            <person name="Arayal U."/>
            <person name="Lail K."/>
            <person name="Amirebrahimi M."/>
            <person name="Labutti K."/>
            <person name="Lipzen A."/>
            <person name="Riley R."/>
            <person name="Barry K."/>
            <person name="Henrissat B."/>
            <person name="Grigoriev I.V."/>
            <person name="Herr J.R."/>
            <person name="Aime M.C."/>
        </authorList>
    </citation>
    <scope>NUCLEOTIDE SEQUENCE</scope>
    <source>
        <strain evidence="2">MCA 3950</strain>
    </source>
</reference>
<gene>
    <name evidence="2" type="ORF">BT62DRAFT_453300</name>
</gene>
<keyword evidence="1" id="KW-0732">Signal</keyword>
<sequence>MNNKASMILLLWNSHLALLFLRISILSIARAGPLCALADPASGTSTCARRANTSSSNAKIHLLQSSPTFSL</sequence>
<dbReference type="AlphaFoldDB" id="A0A9P8ANS3"/>